<comment type="caution">
    <text evidence="1">The sequence shown here is derived from an EMBL/GenBank/DDBJ whole genome shotgun (WGS) entry which is preliminary data.</text>
</comment>
<dbReference type="AlphaFoldDB" id="A0A5C6B637"/>
<proteinExistence type="predicted"/>
<accession>A0A5C6B637</accession>
<name>A0A5C6B637_9BACT</name>
<evidence type="ECO:0000313" key="2">
    <source>
        <dbReference type="Proteomes" id="UP000320176"/>
    </source>
</evidence>
<dbReference type="EMBL" id="SJPN01000001">
    <property type="protein sequence ID" value="TWU07513.1"/>
    <property type="molecule type" value="Genomic_DNA"/>
</dbReference>
<gene>
    <name evidence="1" type="ORF">Pla52n_00860</name>
</gene>
<dbReference type="Proteomes" id="UP000320176">
    <property type="component" value="Unassembled WGS sequence"/>
</dbReference>
<evidence type="ECO:0000313" key="1">
    <source>
        <dbReference type="EMBL" id="TWU07513.1"/>
    </source>
</evidence>
<evidence type="ECO:0008006" key="3">
    <source>
        <dbReference type="Google" id="ProtNLM"/>
    </source>
</evidence>
<dbReference type="OrthoDB" id="256673at2"/>
<dbReference type="RefSeq" id="WP_146517729.1">
    <property type="nucleotide sequence ID" value="NZ_CP151726.1"/>
</dbReference>
<sequence>MEDLLSQIHGAIDVREGLPRPKWDVISAWVDANADTASLDESWTQIARDWLSRLADSLPLDYVVLESPEFLLLAADDALGQRILASSERARRVILKTLDGVASVQGFGKHVVMLFADIDSYYDYVSDFYPDEGEFARSGGMFLDVGYGHFAICPAYGDNYQRVIAHELNHALLRHLPLPLWLNEGVTQFIEDVVMGSSYFMVNHEILRRHRSYWNSRTIDAFWSGDSFYSPDDGQALSYHLSQVLFRNLMSDFPKKVNDILNNANFIDAGNSAFLSSCNVSLADRAAQFLGDGDWAPRDDYTVSDA</sequence>
<protein>
    <recommendedName>
        <fullName evidence="3">DUF1570 domain-containing protein</fullName>
    </recommendedName>
</protein>
<reference evidence="1 2" key="1">
    <citation type="submission" date="2019-02" db="EMBL/GenBank/DDBJ databases">
        <title>Deep-cultivation of Planctomycetes and their phenomic and genomic characterization uncovers novel biology.</title>
        <authorList>
            <person name="Wiegand S."/>
            <person name="Jogler M."/>
            <person name="Boedeker C."/>
            <person name="Pinto D."/>
            <person name="Vollmers J."/>
            <person name="Rivas-Marin E."/>
            <person name="Kohn T."/>
            <person name="Peeters S.H."/>
            <person name="Heuer A."/>
            <person name="Rast P."/>
            <person name="Oberbeckmann S."/>
            <person name="Bunk B."/>
            <person name="Jeske O."/>
            <person name="Meyerdierks A."/>
            <person name="Storesund J.E."/>
            <person name="Kallscheuer N."/>
            <person name="Luecker S."/>
            <person name="Lage O.M."/>
            <person name="Pohl T."/>
            <person name="Merkel B.J."/>
            <person name="Hornburger P."/>
            <person name="Mueller R.-W."/>
            <person name="Bruemmer F."/>
            <person name="Labrenz M."/>
            <person name="Spormann A.M."/>
            <person name="Op Den Camp H."/>
            <person name="Overmann J."/>
            <person name="Amann R."/>
            <person name="Jetten M.S.M."/>
            <person name="Mascher T."/>
            <person name="Medema M.H."/>
            <person name="Devos D.P."/>
            <person name="Kaster A.-K."/>
            <person name="Ovreas L."/>
            <person name="Rohde M."/>
            <person name="Galperin M.Y."/>
            <person name="Jogler C."/>
        </authorList>
    </citation>
    <scope>NUCLEOTIDE SEQUENCE [LARGE SCALE GENOMIC DNA]</scope>
    <source>
        <strain evidence="1 2">Pla52n</strain>
    </source>
</reference>
<organism evidence="1 2">
    <name type="scientific">Stieleria varia</name>
    <dbReference type="NCBI Taxonomy" id="2528005"/>
    <lineage>
        <taxon>Bacteria</taxon>
        <taxon>Pseudomonadati</taxon>
        <taxon>Planctomycetota</taxon>
        <taxon>Planctomycetia</taxon>
        <taxon>Pirellulales</taxon>
        <taxon>Pirellulaceae</taxon>
        <taxon>Stieleria</taxon>
    </lineage>
</organism>
<keyword evidence="2" id="KW-1185">Reference proteome</keyword>